<name>A0AA87YVK4_FICCA</name>
<dbReference type="AlphaFoldDB" id="A0AA87YVK4"/>
<organism evidence="1 2">
    <name type="scientific">Ficus carica</name>
    <name type="common">Common fig</name>
    <dbReference type="NCBI Taxonomy" id="3494"/>
    <lineage>
        <taxon>Eukaryota</taxon>
        <taxon>Viridiplantae</taxon>
        <taxon>Streptophyta</taxon>
        <taxon>Embryophyta</taxon>
        <taxon>Tracheophyta</taxon>
        <taxon>Spermatophyta</taxon>
        <taxon>Magnoliopsida</taxon>
        <taxon>eudicotyledons</taxon>
        <taxon>Gunneridae</taxon>
        <taxon>Pentapetalae</taxon>
        <taxon>rosids</taxon>
        <taxon>fabids</taxon>
        <taxon>Rosales</taxon>
        <taxon>Moraceae</taxon>
        <taxon>Ficeae</taxon>
        <taxon>Ficus</taxon>
    </lineage>
</organism>
<sequence length="256" mass="26675">MSGGPAQVASYGWLGFSLELTQVQLWSASHGKEPHFSSVVREPLEFGVCRGRFHLGSCSSTSNSGRCLGSSTWVTGKFYPGQQVWYLGMFYPGHGEVLPGTTMSSDAEVAGCSMIRLELGSRGPGYPGCFARPWLEWSVARGASVSFGCWKGGCPPSSAKILMPKMLPAATPNVGPFAGSGARGDPGDCCRRQQGQPLPGQVAAGGDVRRCRSGQAEPAGYGTCVRKGVTGGARAPRALSLWNALVRGGSSGILVG</sequence>
<evidence type="ECO:0000313" key="2">
    <source>
        <dbReference type="Proteomes" id="UP001187192"/>
    </source>
</evidence>
<reference evidence="1" key="1">
    <citation type="submission" date="2023-07" db="EMBL/GenBank/DDBJ databases">
        <title>draft genome sequence of fig (Ficus carica).</title>
        <authorList>
            <person name="Takahashi T."/>
            <person name="Nishimura K."/>
        </authorList>
    </citation>
    <scope>NUCLEOTIDE SEQUENCE</scope>
</reference>
<proteinExistence type="predicted"/>
<keyword evidence="2" id="KW-1185">Reference proteome</keyword>
<dbReference type="EMBL" id="BTGU01009426">
    <property type="protein sequence ID" value="GMN24022.1"/>
    <property type="molecule type" value="Genomic_DNA"/>
</dbReference>
<gene>
    <name evidence="1" type="ORF">TIFTF001_051340</name>
</gene>
<comment type="caution">
    <text evidence="1">The sequence shown here is derived from an EMBL/GenBank/DDBJ whole genome shotgun (WGS) entry which is preliminary data.</text>
</comment>
<protein>
    <submittedName>
        <fullName evidence="1">Uncharacterized protein</fullName>
    </submittedName>
</protein>
<accession>A0AA87YVK4</accession>
<dbReference type="Proteomes" id="UP001187192">
    <property type="component" value="Unassembled WGS sequence"/>
</dbReference>
<evidence type="ECO:0000313" key="1">
    <source>
        <dbReference type="EMBL" id="GMN24022.1"/>
    </source>
</evidence>